<reference evidence="1 2" key="1">
    <citation type="journal article" date="2008" name="Nat. Biotechnol.">
        <title>Genome sequencing and analysis of the filamentous fungus Penicillium chrysogenum.</title>
        <authorList>
            <person name="van den Berg M.A."/>
            <person name="Albang R."/>
            <person name="Albermann K."/>
            <person name="Badger J.H."/>
            <person name="Daran J.-M."/>
            <person name="Driessen A.J.M."/>
            <person name="Garcia-Estrada C."/>
            <person name="Fedorova N.D."/>
            <person name="Harris D.M."/>
            <person name="Heijne W.H.M."/>
            <person name="Joardar V.S."/>
            <person name="Kiel J.A.K.W."/>
            <person name="Kovalchuk A."/>
            <person name="Martin J.F."/>
            <person name="Nierman W.C."/>
            <person name="Nijland J.G."/>
            <person name="Pronk J.T."/>
            <person name="Roubos J.A."/>
            <person name="van der Klei I.J."/>
            <person name="van Peij N.N.M.E."/>
            <person name="Veenhuis M."/>
            <person name="von Doehren H."/>
            <person name="Wagner C."/>
            <person name="Wortman J.R."/>
            <person name="Bovenberg R.A.L."/>
        </authorList>
    </citation>
    <scope>NUCLEOTIDE SEQUENCE [LARGE SCALE GENOMIC DNA]</scope>
    <source>
        <strain evidence="2">ATCC 28089 / DSM 1075 / NRRL 1951 / Wisconsin 54-1255</strain>
    </source>
</reference>
<dbReference type="Proteomes" id="UP000000724">
    <property type="component" value="Contig Pc00c16"/>
</dbReference>
<name>B6H8W1_PENRW</name>
<dbReference type="VEuPathDB" id="FungiDB:PCH_Pc16g09780"/>
<dbReference type="HOGENOM" id="CLU_790111_0_0_1"/>
<organism evidence="1 2">
    <name type="scientific">Penicillium rubens (strain ATCC 28089 / DSM 1075 / NRRL 1951 / Wisconsin 54-1255)</name>
    <name type="common">Penicillium chrysogenum</name>
    <dbReference type="NCBI Taxonomy" id="500485"/>
    <lineage>
        <taxon>Eukaryota</taxon>
        <taxon>Fungi</taxon>
        <taxon>Dikarya</taxon>
        <taxon>Ascomycota</taxon>
        <taxon>Pezizomycotina</taxon>
        <taxon>Eurotiomycetes</taxon>
        <taxon>Eurotiomycetidae</taxon>
        <taxon>Eurotiales</taxon>
        <taxon>Aspergillaceae</taxon>
        <taxon>Penicillium</taxon>
        <taxon>Penicillium chrysogenum species complex</taxon>
    </lineage>
</organism>
<evidence type="ECO:0000313" key="1">
    <source>
        <dbReference type="EMBL" id="CAP93648.1"/>
    </source>
</evidence>
<protein>
    <submittedName>
        <fullName evidence="1">Uncharacterized protein</fullName>
    </submittedName>
</protein>
<dbReference type="AlphaFoldDB" id="B6H8W1"/>
<dbReference type="EMBL" id="AM920431">
    <property type="protein sequence ID" value="CAP93648.1"/>
    <property type="molecule type" value="Genomic_DNA"/>
</dbReference>
<proteinExistence type="predicted"/>
<accession>B6H8W1</accession>
<keyword evidence="2" id="KW-1185">Reference proteome</keyword>
<dbReference type="OrthoDB" id="10618396at2759"/>
<gene>
    <name evidence="1" type="ORF">Pc16g09780</name>
    <name evidence="1" type="ORF">PCH_Pc16g09780</name>
</gene>
<dbReference type="OMA" id="WHELDEK"/>
<evidence type="ECO:0000313" key="2">
    <source>
        <dbReference type="Proteomes" id="UP000000724"/>
    </source>
</evidence>
<sequence length="351" mass="37506">MEDKSSRADSDFAGGIRSGCFLGHPSLLGTWTWAWALSRFGGKKLKGQSWAIIRLGYCGMGQEDPTPSRSHGEVLPSGVGKSEKFAEDVLYGDMHLPQLQVAKCTSCVVSNVSSAIRCELCGDTGRGWHELDEKWSGPEVTRLDECKLQCAISGTDAVTKALSASALVSLYGVDISSMDHPGPDTYPSTPAQVFITGTSQPKHQPHDLSAKINLGVHNRQDSARRRPVALAHTGGMLGNSASISGVTIRGRKSKGGEFSTKGVQGSTLDAKHLPVIECNVWGNGLAKGDHGDHANTMSLHEYSLGTTLDYLRAIVYAKRLGRLTRSGPIEICSLGVESRSMHCPLPGYSDA</sequence>